<organism evidence="4 7">
    <name type="scientific">Roseburia faecis</name>
    <dbReference type="NCBI Taxonomy" id="301302"/>
    <lineage>
        <taxon>Bacteria</taxon>
        <taxon>Bacillati</taxon>
        <taxon>Bacillota</taxon>
        <taxon>Clostridia</taxon>
        <taxon>Lachnospirales</taxon>
        <taxon>Lachnospiraceae</taxon>
        <taxon>Roseburia</taxon>
    </lineage>
</organism>
<evidence type="ECO:0000256" key="2">
    <source>
        <dbReference type="ARBA" id="ARBA00022801"/>
    </source>
</evidence>
<evidence type="ECO:0000313" key="5">
    <source>
        <dbReference type="EMBL" id="CUM79663.1"/>
    </source>
</evidence>
<sequence length="188" mass="21181">MVEHVKRLKRELVYKGAILDIYKDTMELPDGNKAEWDFVSHRMGAAAILPVMKDGRIVMVRQYRNALERETLEIPAGCRDSKTEDTAYCAAREMEEETGYRSTNVKHLLSLRTTVAFCDEAVDIFVATDLEVGTRHLDEAESIDVEIYTLEELCDMIYEGKIQDGKTIAAIMAYAAAKKGGMGKHLDL</sequence>
<dbReference type="SUPFAM" id="SSF55811">
    <property type="entry name" value="Nudix"/>
    <property type="match status" value="1"/>
</dbReference>
<dbReference type="EMBL" id="CYXV01000002">
    <property type="protein sequence ID" value="CUM79663.1"/>
    <property type="molecule type" value="Genomic_DNA"/>
</dbReference>
<evidence type="ECO:0000313" key="8">
    <source>
        <dbReference type="Proteomes" id="UP000095495"/>
    </source>
</evidence>
<dbReference type="Proteomes" id="UP000446657">
    <property type="component" value="Unassembled WGS sequence"/>
</dbReference>
<dbReference type="OrthoDB" id="9806150at2"/>
<dbReference type="RefSeq" id="WP_022046156.1">
    <property type="nucleotide sequence ID" value="NZ_CP173697.1"/>
</dbReference>
<reference evidence="7" key="2">
    <citation type="submission" date="2015-05" db="EMBL/GenBank/DDBJ databases">
        <authorList>
            <consortium name="Pathogen Informatics"/>
        </authorList>
    </citation>
    <scope>NUCLEOTIDE SEQUENCE [LARGE SCALE GENOMIC DNA]</scope>
    <source>
        <strain evidence="5 8">2789STDY5608863</strain>
        <strain evidence="7">M72</strain>
    </source>
</reference>
<dbReference type="EMBL" id="WNAL01000009">
    <property type="protein sequence ID" value="MTR81215.1"/>
    <property type="molecule type" value="Genomic_DNA"/>
</dbReference>
<accession>A0A0M6X205</accession>
<reference evidence="6 9" key="3">
    <citation type="journal article" date="2019" name="Nat. Med.">
        <title>A library of human gut bacterial isolates paired with longitudinal multiomics data enables mechanistic microbiome research.</title>
        <authorList>
            <person name="Poyet M."/>
            <person name="Groussin M."/>
            <person name="Gibbons S.M."/>
            <person name="Avila-Pacheco J."/>
            <person name="Jiang X."/>
            <person name="Kearney S.M."/>
            <person name="Perrotta A.R."/>
            <person name="Berdy B."/>
            <person name="Zhao S."/>
            <person name="Lieberman T.D."/>
            <person name="Swanson P.K."/>
            <person name="Smith M."/>
            <person name="Roesemann S."/>
            <person name="Alexander J.E."/>
            <person name="Rich S.A."/>
            <person name="Livny J."/>
            <person name="Vlamakis H."/>
            <person name="Clish C."/>
            <person name="Bullock K."/>
            <person name="Deik A."/>
            <person name="Scott J."/>
            <person name="Pierce K.A."/>
            <person name="Xavier R.J."/>
            <person name="Alm E.J."/>
        </authorList>
    </citation>
    <scope>NUCLEOTIDE SEQUENCE [LARGE SCALE GENOMIC DNA]</scope>
    <source>
        <strain evidence="6 9">BIOML-A1</strain>
    </source>
</reference>
<dbReference type="PANTHER" id="PTHR11839">
    <property type="entry name" value="UDP/ADP-SUGAR PYROPHOSPHATASE"/>
    <property type="match status" value="1"/>
</dbReference>
<keyword evidence="2 4" id="KW-0378">Hydrolase</keyword>
<dbReference type="GO" id="GO:0047631">
    <property type="term" value="F:ADP-ribose diphosphatase activity"/>
    <property type="evidence" value="ECO:0007669"/>
    <property type="project" value="UniProtKB-EC"/>
</dbReference>
<gene>
    <name evidence="5" type="primary">nudF</name>
    <name evidence="5" type="ORF">ERS852420_00753</name>
    <name evidence="6" type="ORF">GMD30_05690</name>
    <name evidence="4" type="ORF">M72_18371</name>
</gene>
<dbReference type="Proteomes" id="UP000095495">
    <property type="component" value="Unassembled WGS sequence"/>
</dbReference>
<evidence type="ECO:0000313" key="6">
    <source>
        <dbReference type="EMBL" id="MTR81215.1"/>
    </source>
</evidence>
<dbReference type="InterPro" id="IPR000086">
    <property type="entry name" value="NUDIX_hydrolase_dom"/>
</dbReference>
<dbReference type="Gene3D" id="3.90.79.10">
    <property type="entry name" value="Nucleoside Triphosphate Pyrophosphohydrolase"/>
    <property type="match status" value="1"/>
</dbReference>
<feature type="domain" description="Nudix hydrolase" evidence="3">
    <location>
        <begin position="40"/>
        <end position="170"/>
    </location>
</feature>
<protein>
    <submittedName>
        <fullName evidence="5">ADP-ribose pyrophosphatase</fullName>
        <ecNumber evidence="5">3.6.1.13</ecNumber>
    </submittedName>
    <submittedName>
        <fullName evidence="6">NUDIX domain-containing protein</fullName>
    </submittedName>
    <submittedName>
        <fullName evidence="4">NUDIX hydrolase</fullName>
    </submittedName>
</protein>
<reference evidence="4" key="1">
    <citation type="submission" date="2015-05" db="EMBL/GenBank/DDBJ databases">
        <authorList>
            <person name="Wang D.B."/>
            <person name="Wang M."/>
        </authorList>
    </citation>
    <scope>NUCLEOTIDE SEQUENCE [LARGE SCALE GENOMIC DNA]</scope>
    <source>
        <strain evidence="4">M72</strain>
    </source>
</reference>
<evidence type="ECO:0000313" key="4">
    <source>
        <dbReference type="EMBL" id="CRL43113.1"/>
    </source>
</evidence>
<dbReference type="EC" id="3.6.1.13" evidence="5"/>
<evidence type="ECO:0000313" key="9">
    <source>
        <dbReference type="Proteomes" id="UP000446657"/>
    </source>
</evidence>
<keyword evidence="7" id="KW-1185">Reference proteome</keyword>
<proteinExistence type="predicted"/>
<dbReference type="InterPro" id="IPR015797">
    <property type="entry name" value="NUDIX_hydrolase-like_dom_sf"/>
</dbReference>
<dbReference type="Proteomes" id="UP000049979">
    <property type="component" value="Unassembled WGS sequence"/>
</dbReference>
<evidence type="ECO:0000259" key="3">
    <source>
        <dbReference type="PROSITE" id="PS51462"/>
    </source>
</evidence>
<name>A0A0M6X205_9FIRM</name>
<dbReference type="GO" id="GO:0006753">
    <property type="term" value="P:nucleoside phosphate metabolic process"/>
    <property type="evidence" value="ECO:0007669"/>
    <property type="project" value="TreeGrafter"/>
</dbReference>
<dbReference type="GeneID" id="99746024"/>
<comment type="cofactor">
    <cofactor evidence="1">
        <name>Mg(2+)</name>
        <dbReference type="ChEBI" id="CHEBI:18420"/>
    </cofactor>
</comment>
<dbReference type="PANTHER" id="PTHR11839:SF18">
    <property type="entry name" value="NUDIX HYDROLASE DOMAIN-CONTAINING PROTEIN"/>
    <property type="match status" value="1"/>
</dbReference>
<evidence type="ECO:0000313" key="7">
    <source>
        <dbReference type="Proteomes" id="UP000049979"/>
    </source>
</evidence>
<dbReference type="PROSITE" id="PS51462">
    <property type="entry name" value="NUDIX"/>
    <property type="match status" value="1"/>
</dbReference>
<dbReference type="GO" id="GO:0019693">
    <property type="term" value="P:ribose phosphate metabolic process"/>
    <property type="evidence" value="ECO:0007669"/>
    <property type="project" value="TreeGrafter"/>
</dbReference>
<dbReference type="Pfam" id="PF00293">
    <property type="entry name" value="NUDIX"/>
    <property type="match status" value="1"/>
</dbReference>
<dbReference type="AlphaFoldDB" id="A0A0M6X205"/>
<dbReference type="EMBL" id="CVRR01000093">
    <property type="protein sequence ID" value="CRL43113.1"/>
    <property type="molecule type" value="Genomic_DNA"/>
</dbReference>
<evidence type="ECO:0000256" key="1">
    <source>
        <dbReference type="ARBA" id="ARBA00001946"/>
    </source>
</evidence>
<dbReference type="STRING" id="301302.ERS852420_00753"/>